<name>A0ABV9I4E3_9DEIO</name>
<protein>
    <submittedName>
        <fullName evidence="4">M23 family metallopeptidase</fullName>
        <ecNumber evidence="4">3.4.24.-</ecNumber>
    </submittedName>
</protein>
<accession>A0ABV9I4E3</accession>
<keyword evidence="5" id="KW-1185">Reference proteome</keyword>
<dbReference type="PANTHER" id="PTHR21666">
    <property type="entry name" value="PEPTIDASE-RELATED"/>
    <property type="match status" value="1"/>
</dbReference>
<dbReference type="InterPro" id="IPR050570">
    <property type="entry name" value="Cell_wall_metabolism_enzyme"/>
</dbReference>
<dbReference type="InterPro" id="IPR016047">
    <property type="entry name" value="M23ase_b-sheet_dom"/>
</dbReference>
<evidence type="ECO:0000256" key="2">
    <source>
        <dbReference type="SAM" id="SignalP"/>
    </source>
</evidence>
<dbReference type="RefSeq" id="WP_380060232.1">
    <property type="nucleotide sequence ID" value="NZ_JBHSEI010000001.1"/>
</dbReference>
<keyword evidence="2" id="KW-0732">Signal</keyword>
<evidence type="ECO:0000313" key="5">
    <source>
        <dbReference type="Proteomes" id="UP001595952"/>
    </source>
</evidence>
<feature type="domain" description="M23ase beta-sheet core" evidence="3">
    <location>
        <begin position="105"/>
        <end position="195"/>
    </location>
</feature>
<dbReference type="InterPro" id="IPR011055">
    <property type="entry name" value="Dup_hybrid_motif"/>
</dbReference>
<proteinExistence type="predicted"/>
<dbReference type="Proteomes" id="UP001595952">
    <property type="component" value="Unassembled WGS sequence"/>
</dbReference>
<dbReference type="EC" id="3.4.24.-" evidence="4"/>
<dbReference type="GO" id="GO:0016787">
    <property type="term" value="F:hydrolase activity"/>
    <property type="evidence" value="ECO:0007669"/>
    <property type="project" value="UniProtKB-KW"/>
</dbReference>
<feature type="region of interest" description="Disordered" evidence="1">
    <location>
        <begin position="28"/>
        <end position="52"/>
    </location>
</feature>
<gene>
    <name evidence="4" type="ORF">ACFO0D_02475</name>
</gene>
<feature type="chain" id="PRO_5046634899" evidence="2">
    <location>
        <begin position="24"/>
        <end position="218"/>
    </location>
</feature>
<comment type="caution">
    <text evidence="4">The sequence shown here is derived from an EMBL/GenBank/DDBJ whole genome shotgun (WGS) entry which is preliminary data.</text>
</comment>
<evidence type="ECO:0000313" key="4">
    <source>
        <dbReference type="EMBL" id="MFC4637199.1"/>
    </source>
</evidence>
<organism evidence="4 5">
    <name type="scientific">Deinococcus hohokamensis</name>
    <dbReference type="NCBI Taxonomy" id="309883"/>
    <lineage>
        <taxon>Bacteria</taxon>
        <taxon>Thermotogati</taxon>
        <taxon>Deinococcota</taxon>
        <taxon>Deinococci</taxon>
        <taxon>Deinococcales</taxon>
        <taxon>Deinococcaceae</taxon>
        <taxon>Deinococcus</taxon>
    </lineage>
</organism>
<dbReference type="EMBL" id="JBHSEI010000001">
    <property type="protein sequence ID" value="MFC4637199.1"/>
    <property type="molecule type" value="Genomic_DNA"/>
</dbReference>
<dbReference type="Gene3D" id="2.70.70.10">
    <property type="entry name" value="Glucose Permease (Domain IIA)"/>
    <property type="match status" value="1"/>
</dbReference>
<evidence type="ECO:0000256" key="1">
    <source>
        <dbReference type="SAM" id="MobiDB-lite"/>
    </source>
</evidence>
<dbReference type="Pfam" id="PF01551">
    <property type="entry name" value="Peptidase_M23"/>
    <property type="match status" value="1"/>
</dbReference>
<keyword evidence="4" id="KW-0378">Hydrolase</keyword>
<sequence length="218" mass="23170">MRRAVSPGSVAALVLCAAMGLSAIQPGAAQPCPSSQPGSSAPICPPEPKESPAREAVWNRALANLATLSRQLPAAPDPVLLMPVDGVGLREIRDTWGAPREGARAHAGQDIFARSGTYVRSATAGLVWRIGDSTNGGRWVYVLGAGGRRYYYAHLDRVNRSLREGQAVTPRTILGTVGNSGNAATTPPHLHFSVFTAYDPKAECRFLAINPLPLLRNR</sequence>
<dbReference type="CDD" id="cd12797">
    <property type="entry name" value="M23_peptidase"/>
    <property type="match status" value="1"/>
</dbReference>
<reference evidence="5" key="1">
    <citation type="journal article" date="2019" name="Int. J. Syst. Evol. Microbiol.">
        <title>The Global Catalogue of Microorganisms (GCM) 10K type strain sequencing project: providing services to taxonomists for standard genome sequencing and annotation.</title>
        <authorList>
            <consortium name="The Broad Institute Genomics Platform"/>
            <consortium name="The Broad Institute Genome Sequencing Center for Infectious Disease"/>
            <person name="Wu L."/>
            <person name="Ma J."/>
        </authorList>
    </citation>
    <scope>NUCLEOTIDE SEQUENCE [LARGE SCALE GENOMIC DNA]</scope>
    <source>
        <strain evidence="5">CCUG 55995</strain>
    </source>
</reference>
<dbReference type="PANTHER" id="PTHR21666:SF268">
    <property type="entry name" value="PEPTIDASE M23 DOMAIN-CONTAINING PROTEIN"/>
    <property type="match status" value="1"/>
</dbReference>
<dbReference type="SUPFAM" id="SSF51261">
    <property type="entry name" value="Duplicated hybrid motif"/>
    <property type="match status" value="1"/>
</dbReference>
<feature type="signal peptide" evidence="2">
    <location>
        <begin position="1"/>
        <end position="23"/>
    </location>
</feature>
<evidence type="ECO:0000259" key="3">
    <source>
        <dbReference type="Pfam" id="PF01551"/>
    </source>
</evidence>